<keyword evidence="2" id="KW-1185">Reference proteome</keyword>
<evidence type="ECO:0000313" key="2">
    <source>
        <dbReference type="Proteomes" id="UP001156702"/>
    </source>
</evidence>
<protein>
    <submittedName>
        <fullName evidence="1">Uncharacterized protein</fullName>
    </submittedName>
</protein>
<dbReference type="RefSeq" id="WP_244768408.1">
    <property type="nucleotide sequence ID" value="NZ_BSOP01000018.1"/>
</dbReference>
<accession>A0ABQ5ZKS8</accession>
<sequence>MPDRRYVVEYGDLLHRRVGRAPDREPGDFLTKVEAAERIIAEMDEAIWLAKDSRRRAVRVLAAERKKAASTSKGQTDE</sequence>
<organism evidence="1 2">
    <name type="scientific">Shinella yambaruensis</name>
    <dbReference type="NCBI Taxonomy" id="415996"/>
    <lineage>
        <taxon>Bacteria</taxon>
        <taxon>Pseudomonadati</taxon>
        <taxon>Pseudomonadota</taxon>
        <taxon>Alphaproteobacteria</taxon>
        <taxon>Hyphomicrobiales</taxon>
        <taxon>Rhizobiaceae</taxon>
        <taxon>Shinella</taxon>
    </lineage>
</organism>
<comment type="caution">
    <text evidence="1">The sequence shown here is derived from an EMBL/GenBank/DDBJ whole genome shotgun (WGS) entry which is preliminary data.</text>
</comment>
<gene>
    <name evidence="1" type="ORF">GCM10007923_24550</name>
</gene>
<reference evidence="2" key="1">
    <citation type="journal article" date="2019" name="Int. J. Syst. Evol. Microbiol.">
        <title>The Global Catalogue of Microorganisms (GCM) 10K type strain sequencing project: providing services to taxonomists for standard genome sequencing and annotation.</title>
        <authorList>
            <consortium name="The Broad Institute Genomics Platform"/>
            <consortium name="The Broad Institute Genome Sequencing Center for Infectious Disease"/>
            <person name="Wu L."/>
            <person name="Ma J."/>
        </authorList>
    </citation>
    <scope>NUCLEOTIDE SEQUENCE [LARGE SCALE GENOMIC DNA]</scope>
    <source>
        <strain evidence="2">NBRC 102122</strain>
    </source>
</reference>
<dbReference type="EMBL" id="BSOP01000018">
    <property type="protein sequence ID" value="GLR51247.1"/>
    <property type="molecule type" value="Genomic_DNA"/>
</dbReference>
<name>A0ABQ5ZKS8_9HYPH</name>
<proteinExistence type="predicted"/>
<evidence type="ECO:0000313" key="1">
    <source>
        <dbReference type="EMBL" id="GLR51247.1"/>
    </source>
</evidence>
<dbReference type="Proteomes" id="UP001156702">
    <property type="component" value="Unassembled WGS sequence"/>
</dbReference>